<dbReference type="SUPFAM" id="SSF82784">
    <property type="entry name" value="OsmC-like"/>
    <property type="match status" value="1"/>
</dbReference>
<proteinExistence type="predicted"/>
<accession>A0A953JC46</accession>
<dbReference type="InterPro" id="IPR036102">
    <property type="entry name" value="OsmC/Ohrsf"/>
</dbReference>
<dbReference type="InterPro" id="IPR003718">
    <property type="entry name" value="OsmC/Ohr_fam"/>
</dbReference>
<dbReference type="Gene3D" id="3.30.300.20">
    <property type="match status" value="1"/>
</dbReference>
<evidence type="ECO:0000313" key="1">
    <source>
        <dbReference type="EMBL" id="MBZ0156039.1"/>
    </source>
</evidence>
<dbReference type="InterPro" id="IPR015946">
    <property type="entry name" value="KH_dom-like_a/b"/>
</dbReference>
<organism evidence="1 2">
    <name type="scientific">Candidatus Nitrobium versatile</name>
    <dbReference type="NCBI Taxonomy" id="2884831"/>
    <lineage>
        <taxon>Bacteria</taxon>
        <taxon>Pseudomonadati</taxon>
        <taxon>Nitrospirota</taxon>
        <taxon>Nitrospiria</taxon>
        <taxon>Nitrospirales</taxon>
        <taxon>Nitrospiraceae</taxon>
        <taxon>Candidatus Nitrobium</taxon>
    </lineage>
</organism>
<reference evidence="1" key="1">
    <citation type="journal article" date="2021" name="bioRxiv">
        <title>Unraveling nitrogen, sulfur and carbon metabolic pathways and microbial community transcriptional responses to substrate deprivation and toxicity stresses in a bioreactor mimicking anoxic brackish coastal sediment conditions.</title>
        <authorList>
            <person name="Martins P.D."/>
            <person name="Echeveste M.J."/>
            <person name="Arshad A."/>
            <person name="Kurth J."/>
            <person name="Ouboter H."/>
            <person name="Jetten M.S.M."/>
            <person name="Welte C.U."/>
        </authorList>
    </citation>
    <scope>NUCLEOTIDE SEQUENCE</scope>
    <source>
        <strain evidence="1">MAG_39</strain>
    </source>
</reference>
<dbReference type="PANTHER" id="PTHR34352:SF1">
    <property type="entry name" value="PROTEIN YHFA"/>
    <property type="match status" value="1"/>
</dbReference>
<comment type="caution">
    <text evidence="1">The sequence shown here is derived from an EMBL/GenBank/DDBJ whole genome shotgun (WGS) entry which is preliminary data.</text>
</comment>
<name>A0A953JC46_9BACT</name>
<gene>
    <name evidence="1" type="ORF">K8I29_07465</name>
</gene>
<dbReference type="Proteomes" id="UP000705867">
    <property type="component" value="Unassembled WGS sequence"/>
</dbReference>
<sequence>MSDTEREVLEESLKGYKEKVSPIDKATLTWDRDLIFVGRTGQGYEIEFDAQVQWGCKPTDALLLSLAGCMGIDVVSFLKKMRAEIAGFRITMTGERNPTPPQYYKAVEMTLHIAGKNLDPKKVERAVSLSHEKYCSVYNSLRKDIDVKVNYVLEEKEPEEGAPGK</sequence>
<dbReference type="EMBL" id="JAIOIV010000060">
    <property type="protein sequence ID" value="MBZ0156039.1"/>
    <property type="molecule type" value="Genomic_DNA"/>
</dbReference>
<evidence type="ECO:0000313" key="2">
    <source>
        <dbReference type="Proteomes" id="UP000705867"/>
    </source>
</evidence>
<dbReference type="Pfam" id="PF02566">
    <property type="entry name" value="OsmC"/>
    <property type="match status" value="1"/>
</dbReference>
<reference evidence="1" key="2">
    <citation type="submission" date="2021-08" db="EMBL/GenBank/DDBJ databases">
        <authorList>
            <person name="Dalcin Martins P."/>
        </authorList>
    </citation>
    <scope>NUCLEOTIDE SEQUENCE</scope>
    <source>
        <strain evidence="1">MAG_39</strain>
    </source>
</reference>
<protein>
    <submittedName>
        <fullName evidence="1">OsmC family protein</fullName>
    </submittedName>
</protein>
<dbReference type="PANTHER" id="PTHR34352">
    <property type="entry name" value="PROTEIN YHFA"/>
    <property type="match status" value="1"/>
</dbReference>
<dbReference type="AlphaFoldDB" id="A0A953JC46"/>